<evidence type="ECO:0000256" key="1">
    <source>
        <dbReference type="SAM" id="MobiDB-lite"/>
    </source>
</evidence>
<reference evidence="2 3" key="1">
    <citation type="journal article" date="2016" name="Mol. Biol. Evol.">
        <title>Comparative Genomics of Early-Diverging Mushroom-Forming Fungi Provides Insights into the Origins of Lignocellulose Decay Capabilities.</title>
        <authorList>
            <person name="Nagy L.G."/>
            <person name="Riley R."/>
            <person name="Tritt A."/>
            <person name="Adam C."/>
            <person name="Daum C."/>
            <person name="Floudas D."/>
            <person name="Sun H."/>
            <person name="Yadav J.S."/>
            <person name="Pangilinan J."/>
            <person name="Larsson K.H."/>
            <person name="Matsuura K."/>
            <person name="Barry K."/>
            <person name="Labutti K."/>
            <person name="Kuo R."/>
            <person name="Ohm R.A."/>
            <person name="Bhattacharya S.S."/>
            <person name="Shirouzu T."/>
            <person name="Yoshinaga Y."/>
            <person name="Martin F.M."/>
            <person name="Grigoriev I.V."/>
            <person name="Hibbett D.S."/>
        </authorList>
    </citation>
    <scope>NUCLEOTIDE SEQUENCE [LARGE SCALE GENOMIC DNA]</scope>
    <source>
        <strain evidence="2 3">HHB12029</strain>
    </source>
</reference>
<sequence length="105" mass="11039">MLLLSSSSRAPPARVQDGDGESTRSLARPGSSCLQPFFVCAVQLCSMATCSLATVKTLPSRSIVRHPGALRGLESSPTALDECATNGVKRPIDFICPHLALRGTV</sequence>
<dbReference type="EMBL" id="KV426310">
    <property type="protein sequence ID" value="KZV82639.1"/>
    <property type="molecule type" value="Genomic_DNA"/>
</dbReference>
<accession>A0A165ZGW7</accession>
<protein>
    <submittedName>
        <fullName evidence="2">Uncharacterized protein</fullName>
    </submittedName>
</protein>
<evidence type="ECO:0000313" key="2">
    <source>
        <dbReference type="EMBL" id="KZV82639.1"/>
    </source>
</evidence>
<dbReference type="Proteomes" id="UP000077266">
    <property type="component" value="Unassembled WGS sequence"/>
</dbReference>
<organism evidence="2 3">
    <name type="scientific">Exidia glandulosa HHB12029</name>
    <dbReference type="NCBI Taxonomy" id="1314781"/>
    <lineage>
        <taxon>Eukaryota</taxon>
        <taxon>Fungi</taxon>
        <taxon>Dikarya</taxon>
        <taxon>Basidiomycota</taxon>
        <taxon>Agaricomycotina</taxon>
        <taxon>Agaricomycetes</taxon>
        <taxon>Auriculariales</taxon>
        <taxon>Exidiaceae</taxon>
        <taxon>Exidia</taxon>
    </lineage>
</organism>
<keyword evidence="3" id="KW-1185">Reference proteome</keyword>
<feature type="region of interest" description="Disordered" evidence="1">
    <location>
        <begin position="1"/>
        <end position="31"/>
    </location>
</feature>
<name>A0A165ZGW7_EXIGL</name>
<proteinExistence type="predicted"/>
<dbReference type="InParanoid" id="A0A165ZGW7"/>
<dbReference type="AlphaFoldDB" id="A0A165ZGW7"/>
<evidence type="ECO:0000313" key="3">
    <source>
        <dbReference type="Proteomes" id="UP000077266"/>
    </source>
</evidence>
<gene>
    <name evidence="2" type="ORF">EXIGLDRAFT_336732</name>
</gene>